<evidence type="ECO:0000256" key="2">
    <source>
        <dbReference type="SAM" id="MobiDB-lite"/>
    </source>
</evidence>
<evidence type="ECO:0000256" key="1">
    <source>
        <dbReference type="SAM" id="Coils"/>
    </source>
</evidence>
<gene>
    <name evidence="3" type="ORF">CTEN210_03223</name>
</gene>
<dbReference type="EMBL" id="BLLK01000022">
    <property type="protein sequence ID" value="GFH46749.1"/>
    <property type="molecule type" value="Genomic_DNA"/>
</dbReference>
<dbReference type="Proteomes" id="UP001054902">
    <property type="component" value="Unassembled WGS sequence"/>
</dbReference>
<accession>A0AAD3CJC6</accession>
<name>A0AAD3CJC6_9STRA</name>
<protein>
    <submittedName>
        <fullName evidence="3">Uncharacterized protein</fullName>
    </submittedName>
</protein>
<evidence type="ECO:0000313" key="3">
    <source>
        <dbReference type="EMBL" id="GFH46749.1"/>
    </source>
</evidence>
<dbReference type="AlphaFoldDB" id="A0AAD3CJC6"/>
<comment type="caution">
    <text evidence="3">The sequence shown here is derived from an EMBL/GenBank/DDBJ whole genome shotgun (WGS) entry which is preliminary data.</text>
</comment>
<evidence type="ECO:0000313" key="4">
    <source>
        <dbReference type="Proteomes" id="UP001054902"/>
    </source>
</evidence>
<feature type="compositionally biased region" description="Polar residues" evidence="2">
    <location>
        <begin position="34"/>
        <end position="55"/>
    </location>
</feature>
<reference evidence="3 4" key="1">
    <citation type="journal article" date="2021" name="Sci. Rep.">
        <title>The genome of the diatom Chaetoceros tenuissimus carries an ancient integrated fragment of an extant virus.</title>
        <authorList>
            <person name="Hongo Y."/>
            <person name="Kimura K."/>
            <person name="Takaki Y."/>
            <person name="Yoshida Y."/>
            <person name="Baba S."/>
            <person name="Kobayashi G."/>
            <person name="Nagasaki K."/>
            <person name="Hano T."/>
            <person name="Tomaru Y."/>
        </authorList>
    </citation>
    <scope>NUCLEOTIDE SEQUENCE [LARGE SCALE GENOMIC DNA]</scope>
    <source>
        <strain evidence="3 4">NIES-3715</strain>
    </source>
</reference>
<feature type="region of interest" description="Disordered" evidence="2">
    <location>
        <begin position="34"/>
        <end position="58"/>
    </location>
</feature>
<feature type="coiled-coil region" evidence="1">
    <location>
        <begin position="531"/>
        <end position="597"/>
    </location>
</feature>
<keyword evidence="1" id="KW-0175">Coiled coil</keyword>
<feature type="coiled-coil region" evidence="1">
    <location>
        <begin position="103"/>
        <end position="137"/>
    </location>
</feature>
<organism evidence="3 4">
    <name type="scientific">Chaetoceros tenuissimus</name>
    <dbReference type="NCBI Taxonomy" id="426638"/>
    <lineage>
        <taxon>Eukaryota</taxon>
        <taxon>Sar</taxon>
        <taxon>Stramenopiles</taxon>
        <taxon>Ochrophyta</taxon>
        <taxon>Bacillariophyta</taxon>
        <taxon>Coscinodiscophyceae</taxon>
        <taxon>Chaetocerotophycidae</taxon>
        <taxon>Chaetocerotales</taxon>
        <taxon>Chaetocerotaceae</taxon>
        <taxon>Chaetoceros</taxon>
    </lineage>
</organism>
<keyword evidence="4" id="KW-1185">Reference proteome</keyword>
<sequence>MNDLIPSSSTLSNEASEPIKTILEAQVVDFDTSLASNSNGSEQYEYNQTCHTGSSDSEDLTTPADLAFVEESSNVLRAVLDELDMERARRIQAEIRLAELPQKRKEELKQKEAQDAKRNQDEQDAQLEEEMNDYASDFSREKHLVIALEIKKIFENKTKIPKKKLYNVLHDLFENLFTITIRETCGTIKCPTSVKRQKQKRIKEAIHHVQHEIDSGMSRLMRTDYEENDLKSSLEIVAKNFVHDLIMDSGGGKFRKTLSDQDQQSYEEKLTELSSLLNEFRRTSAKETKVLTIERDEYRSLLDSLTSTNKAITLANQKEDGTLPFYQTRLLEISPWDEKVNDYIQCTDEFYEWQAFDPRTGKWNEKKLGTNPYFQNLPFGNVDMNTCGENEEKSAEVQTSPKKKFLFSNAAQSSVCTNIKLSYILDLSDGFPVPKQGTWEWINTWGVITYGSDDAIESTTLQRLSCTEDIQGKGWVHAASMKSLLNNEKCTCIPQANSRFRRRKWNRTRVLLSYPGISPTTLNMLKMHAQNSKLTMAVSKLERQVADMQREMDIKEKEYEERNAELSRKLLDKKTMAEEKEGTIQKLKNQLSRYEVDDDSSEMSHSDDFHIEKKPLLVMKEEELIADDDAISNHSVTKSVDVPQSVISPKKSDLECAEELVDSIISIFQSPSSDKGSVKDEDEIQFTPAKNESPGIKDQLLLWKRGSNDRSLSMSEKSTEEKFQMRPRLDSGNLKDIIFGAKGSKIFESVKSNVETMKTNVQIAAEKAQRIVEENA</sequence>
<proteinExistence type="predicted"/>